<dbReference type="Gene3D" id="3.90.75.20">
    <property type="match status" value="1"/>
</dbReference>
<feature type="domain" description="HNH nuclease" evidence="1">
    <location>
        <begin position="50"/>
        <end position="92"/>
    </location>
</feature>
<proteinExistence type="predicted"/>
<dbReference type="GeneID" id="26624078"/>
<dbReference type="Pfam" id="PF13392">
    <property type="entry name" value="HNH_3"/>
    <property type="match status" value="1"/>
</dbReference>
<dbReference type="KEGG" id="vg:26624078"/>
<dbReference type="SUPFAM" id="SSF54171">
    <property type="entry name" value="DNA-binding domain"/>
    <property type="match status" value="1"/>
</dbReference>
<sequence>MDLNNIFSYQNGELFWKIKPAKQISIGSKAGVPNKRGYILIGYKGKLYRRSRLVWELHKGPIPEGHQIDHINHCTWDDRIENLRLVLPSDNSKNLSRAINNSTGVTGVYFNKKACKFQAYIQINGLKKYLGLYDTIEDAKQARKQAEEHYKFHANHGLDA</sequence>
<organism evidence="2 3">
    <name type="scientific">Escherichia phage CAjan</name>
    <dbReference type="NCBI Taxonomy" id="1610828"/>
    <lineage>
        <taxon>Viruses</taxon>
        <taxon>Duplodnaviria</taxon>
        <taxon>Heunggongvirae</taxon>
        <taxon>Uroviricota</taxon>
        <taxon>Caudoviricetes</taxon>
        <taxon>Queuovirinae</taxon>
        <taxon>Seuratvirus</taxon>
        <taxon>Seuratvirus cajan</taxon>
    </lineage>
</organism>
<evidence type="ECO:0000313" key="3">
    <source>
        <dbReference type="Proteomes" id="UP000207637"/>
    </source>
</evidence>
<keyword evidence="3" id="KW-1185">Reference proteome</keyword>
<protein>
    <submittedName>
        <fullName evidence="2">Homing endonuclease</fullName>
    </submittedName>
</protein>
<reference evidence="2 3" key="1">
    <citation type="journal article" date="2015" name="Genome Announc.">
        <title>Complete Genome Sequences of Four Novel Escherichia coli Bacteriophages Belonging to New Phage Groups.</title>
        <authorList>
            <person name="Carstens A.B."/>
            <person name="Kot W."/>
            <person name="Hansen L.H."/>
        </authorList>
    </citation>
    <scope>NUCLEOTIDE SEQUENCE [LARGE SCALE GENOMIC DNA]</scope>
</reference>
<evidence type="ECO:0000313" key="2">
    <source>
        <dbReference type="EMBL" id="AJT60552.1"/>
    </source>
</evidence>
<keyword evidence="2" id="KW-0255">Endonuclease</keyword>
<dbReference type="RefSeq" id="YP_009196861.1">
    <property type="nucleotide sequence ID" value="NC_028776.1"/>
</dbReference>
<keyword evidence="2" id="KW-0378">Hydrolase</keyword>
<evidence type="ECO:0000259" key="1">
    <source>
        <dbReference type="Pfam" id="PF13392"/>
    </source>
</evidence>
<dbReference type="InterPro" id="IPR044925">
    <property type="entry name" value="His-Me_finger_sf"/>
</dbReference>
<keyword evidence="2" id="KW-0540">Nuclease</keyword>
<dbReference type="Proteomes" id="UP000207637">
    <property type="component" value="Segment"/>
</dbReference>
<dbReference type="EMBL" id="KP064094">
    <property type="protein sequence ID" value="AJT60552.1"/>
    <property type="molecule type" value="Genomic_DNA"/>
</dbReference>
<dbReference type="InterPro" id="IPR016177">
    <property type="entry name" value="DNA-bd_dom_sf"/>
</dbReference>
<dbReference type="GO" id="GO:0004519">
    <property type="term" value="F:endonuclease activity"/>
    <property type="evidence" value="ECO:0007669"/>
    <property type="project" value="UniProtKB-KW"/>
</dbReference>
<dbReference type="GO" id="GO:0003677">
    <property type="term" value="F:DNA binding"/>
    <property type="evidence" value="ECO:0007669"/>
    <property type="project" value="InterPro"/>
</dbReference>
<name>A0A0D4D9X8_9CAUD</name>
<accession>A0A0D4D9X8</accession>
<dbReference type="InterPro" id="IPR003615">
    <property type="entry name" value="HNH_nuc"/>
</dbReference>
<dbReference type="SUPFAM" id="SSF54060">
    <property type="entry name" value="His-Me finger endonucleases"/>
    <property type="match status" value="1"/>
</dbReference>
<dbReference type="OrthoDB" id="21336at10239"/>